<dbReference type="KEGG" id="orn:DV701_12310"/>
<name>A0A345NP36_9MICO</name>
<proteinExistence type="predicted"/>
<gene>
    <name evidence="1" type="ORF">DV701_12310</name>
</gene>
<reference evidence="1 2" key="1">
    <citation type="submission" date="2018-07" db="EMBL/GenBank/DDBJ databases">
        <title>Complete genome sequencing of Ornithinimicrobium sp. AMA3305.</title>
        <authorList>
            <person name="Bae J.-W."/>
        </authorList>
    </citation>
    <scope>NUCLEOTIDE SEQUENCE [LARGE SCALE GENOMIC DNA]</scope>
    <source>
        <strain evidence="1 2">AMA3305</strain>
    </source>
</reference>
<protein>
    <submittedName>
        <fullName evidence="1">Uncharacterized protein</fullName>
    </submittedName>
</protein>
<evidence type="ECO:0000313" key="2">
    <source>
        <dbReference type="Proteomes" id="UP000253790"/>
    </source>
</evidence>
<evidence type="ECO:0000313" key="1">
    <source>
        <dbReference type="EMBL" id="AXH96794.1"/>
    </source>
</evidence>
<keyword evidence="2" id="KW-1185">Reference proteome</keyword>
<dbReference type="Proteomes" id="UP000253790">
    <property type="component" value="Chromosome"/>
</dbReference>
<dbReference type="EMBL" id="CP031229">
    <property type="protein sequence ID" value="AXH96794.1"/>
    <property type="molecule type" value="Genomic_DNA"/>
</dbReference>
<organism evidence="1 2">
    <name type="scientific">Ornithinimicrobium avium</name>
    <dbReference type="NCBI Taxonomy" id="2283195"/>
    <lineage>
        <taxon>Bacteria</taxon>
        <taxon>Bacillati</taxon>
        <taxon>Actinomycetota</taxon>
        <taxon>Actinomycetes</taxon>
        <taxon>Micrococcales</taxon>
        <taxon>Ornithinimicrobiaceae</taxon>
        <taxon>Ornithinimicrobium</taxon>
    </lineage>
</organism>
<dbReference type="AlphaFoldDB" id="A0A345NP36"/>
<accession>A0A345NP36</accession>
<sequence>MRLLPGWLQGREGTADYHDGVDQLFLKQMLRSTDPLAFATSWSTRLLVIGSVSRMNQELDLRIAPAAPDATMGTIRQIVRPLDRDAPLGCQSVLVSAQLEEPPWLAWETPPALTILRGAYATSRWLPEITSGCVISVLGRAEPGLEAAVAALMQARSYAEPLGSTALGWVAPTSCEVLAFDEAA</sequence>
<dbReference type="OrthoDB" id="4578329at2"/>